<evidence type="ECO:0000313" key="3">
    <source>
        <dbReference type="EMBL" id="KAL2786477.1"/>
    </source>
</evidence>
<dbReference type="EMBL" id="JBFTWV010000117">
    <property type="protein sequence ID" value="KAL2786477.1"/>
    <property type="molecule type" value="Genomic_DNA"/>
</dbReference>
<sequence>MIYLKLLLLLSSLAAGKPVDVPDNTEKPTENIICFAIPWYKVTIFFLVNYIAHAATIMPSPGQGKLLAFLDFLTAVFLPYSGLWRGASAIWRSSWFSWRCWSEWKDKNKNYNQLEEAARAGALAVIIRSELWFPQFEDQLVKVSATSLKPICDTQRPRGSAVLAKYPTQMGFQLDNYDAASVSTVSNNRNACHAECRVPVLPTEMAGLSLVDPAFGEIRRVHGLLHLPEEFTIAILPYNAKVQFNGPGEDYQPYGASSGSDSVRPYQHEILASTYNLPRALVGIVQVFFALYSLTTPTHDAEIDKYGFAAFSLTVLPYLVMSLTNLFASVLITSYPALYLVRSEEMNEAERRGARFDGVVGTLVQDVNDEIIHRHLERWLLRLQ</sequence>
<name>A0ABR4FU06_9EURO</name>
<reference evidence="3 4" key="1">
    <citation type="submission" date="2024-07" db="EMBL/GenBank/DDBJ databases">
        <title>Section-level genome sequencing and comparative genomics of Aspergillus sections Usti and Cavernicolus.</title>
        <authorList>
            <consortium name="Lawrence Berkeley National Laboratory"/>
            <person name="Nybo J.L."/>
            <person name="Vesth T.C."/>
            <person name="Theobald S."/>
            <person name="Frisvad J.C."/>
            <person name="Larsen T.O."/>
            <person name="Kjaerboelling I."/>
            <person name="Rothschild-Mancinelli K."/>
            <person name="Lyhne E.K."/>
            <person name="Kogle M.E."/>
            <person name="Barry K."/>
            <person name="Clum A."/>
            <person name="Na H."/>
            <person name="Ledsgaard L."/>
            <person name="Lin J."/>
            <person name="Lipzen A."/>
            <person name="Kuo A."/>
            <person name="Riley R."/>
            <person name="Mondo S."/>
            <person name="Labutti K."/>
            <person name="Haridas S."/>
            <person name="Pangalinan J."/>
            <person name="Salamov A.A."/>
            <person name="Simmons B.A."/>
            <person name="Magnuson J.K."/>
            <person name="Chen J."/>
            <person name="Drula E."/>
            <person name="Henrissat B."/>
            <person name="Wiebenga A."/>
            <person name="Lubbers R.J."/>
            <person name="Gomes A.C."/>
            <person name="Makela M.R."/>
            <person name="Stajich J."/>
            <person name="Grigoriev I.V."/>
            <person name="Mortensen U.H."/>
            <person name="De Vries R.P."/>
            <person name="Baker S.E."/>
            <person name="Andersen M.R."/>
        </authorList>
    </citation>
    <scope>NUCLEOTIDE SEQUENCE [LARGE SCALE GENOMIC DNA]</scope>
    <source>
        <strain evidence="3 4">CBS 209.92</strain>
    </source>
</reference>
<organism evidence="3 4">
    <name type="scientific">Aspergillus keveii</name>
    <dbReference type="NCBI Taxonomy" id="714993"/>
    <lineage>
        <taxon>Eukaryota</taxon>
        <taxon>Fungi</taxon>
        <taxon>Dikarya</taxon>
        <taxon>Ascomycota</taxon>
        <taxon>Pezizomycotina</taxon>
        <taxon>Eurotiomycetes</taxon>
        <taxon>Eurotiomycetidae</taxon>
        <taxon>Eurotiales</taxon>
        <taxon>Aspergillaceae</taxon>
        <taxon>Aspergillus</taxon>
        <taxon>Aspergillus subgen. Nidulantes</taxon>
    </lineage>
</organism>
<keyword evidence="1" id="KW-1133">Transmembrane helix</keyword>
<proteinExistence type="predicted"/>
<keyword evidence="1" id="KW-0812">Transmembrane</keyword>
<evidence type="ECO:0000256" key="2">
    <source>
        <dbReference type="SAM" id="SignalP"/>
    </source>
</evidence>
<accession>A0ABR4FU06</accession>
<comment type="caution">
    <text evidence="3">The sequence shown here is derived from an EMBL/GenBank/DDBJ whole genome shotgun (WGS) entry which is preliminary data.</text>
</comment>
<dbReference type="Proteomes" id="UP001610563">
    <property type="component" value="Unassembled WGS sequence"/>
</dbReference>
<keyword evidence="1" id="KW-0472">Membrane</keyword>
<evidence type="ECO:0000256" key="1">
    <source>
        <dbReference type="SAM" id="Phobius"/>
    </source>
</evidence>
<feature type="transmembrane region" description="Helical" evidence="1">
    <location>
        <begin position="315"/>
        <end position="341"/>
    </location>
</feature>
<feature type="transmembrane region" description="Helical" evidence="1">
    <location>
        <begin position="277"/>
        <end position="295"/>
    </location>
</feature>
<keyword evidence="2" id="KW-0732">Signal</keyword>
<protein>
    <submittedName>
        <fullName evidence="3">Uncharacterized protein</fullName>
    </submittedName>
</protein>
<gene>
    <name evidence="3" type="ORF">BJX66DRAFT_31154</name>
</gene>
<keyword evidence="4" id="KW-1185">Reference proteome</keyword>
<evidence type="ECO:0000313" key="4">
    <source>
        <dbReference type="Proteomes" id="UP001610563"/>
    </source>
</evidence>
<feature type="chain" id="PRO_5045241792" evidence="2">
    <location>
        <begin position="17"/>
        <end position="384"/>
    </location>
</feature>
<feature type="signal peptide" evidence="2">
    <location>
        <begin position="1"/>
        <end position="16"/>
    </location>
</feature>
<feature type="transmembrane region" description="Helical" evidence="1">
    <location>
        <begin position="66"/>
        <end position="84"/>
    </location>
</feature>